<feature type="domain" description="CPAF-like PDZ" evidence="4">
    <location>
        <begin position="159"/>
        <end position="282"/>
    </location>
</feature>
<gene>
    <name evidence="5" type="ORF">IM811_005619</name>
</gene>
<name>A0A8H7N2W7_BIOOC</name>
<feature type="domain" description="Tail specific protease" evidence="3">
    <location>
        <begin position="382"/>
        <end position="441"/>
    </location>
</feature>
<dbReference type="AlphaFoldDB" id="A0A8H7N2W7"/>
<dbReference type="PANTHER" id="PTHR37049:SF5">
    <property type="entry name" value="TAIL SPECIFIC PROTEASE DOMAIN-CONTAINING PROTEIN"/>
    <property type="match status" value="1"/>
</dbReference>
<dbReference type="GO" id="GO:0006508">
    <property type="term" value="P:proteolysis"/>
    <property type="evidence" value="ECO:0007669"/>
    <property type="project" value="InterPro"/>
</dbReference>
<evidence type="ECO:0008006" key="7">
    <source>
        <dbReference type="Google" id="ProtNLM"/>
    </source>
</evidence>
<reference evidence="5" key="1">
    <citation type="submission" date="2020-10" db="EMBL/GenBank/DDBJ databases">
        <title>High-Quality Genome Resource of Clonostachys rosea strain S41 by Oxford Nanopore Long-Read Sequencing.</title>
        <authorList>
            <person name="Wang H."/>
        </authorList>
    </citation>
    <scope>NUCLEOTIDE SEQUENCE</scope>
    <source>
        <strain evidence="5">S41</strain>
    </source>
</reference>
<evidence type="ECO:0000313" key="6">
    <source>
        <dbReference type="Proteomes" id="UP000616885"/>
    </source>
</evidence>
<evidence type="ECO:0000259" key="4">
    <source>
        <dbReference type="Pfam" id="PF23658"/>
    </source>
</evidence>
<feature type="region of interest" description="Disordered" evidence="1">
    <location>
        <begin position="315"/>
        <end position="339"/>
    </location>
</feature>
<evidence type="ECO:0000259" key="3">
    <source>
        <dbReference type="Pfam" id="PF03572"/>
    </source>
</evidence>
<sequence length="793" mass="86495">MGFRTLLVMAISTMHLAISTTAQNLHPCAAIAKAQLEASAGIQLPRPGDLQLLAPFDAETAYQCAISVPLHAQEATEMMQITKQYVSFMSTLAYLKNPPKSYQQPAVDVMERLEEIINNIAQSVYANQYELDMALHSIAITVHDTHFIIPRGVMNIFQWFLPDSIVTLSSDGQELPQVYAYSDILNKVDSPSPIVEIGGESVFTYLRSYIARTAAIGVNDPHAEWNRLMFSPAFSFGQTGVSNQKTSYFDYFQSTLVYNGPVLKGRFANQTEFTWAYTAGSELNLTDFGLLSGSDIYKKFILNPASNQTTHSLREVSTLEPSISKTAPSLGDPPSMERRSSSASSIALKVPFDSYPADPVVMQQNFTEGGTVSGYFLTDQSTGVLSLPTFAMDKPVSFSDAVSSFIKKAKEAGMKKIVIDLSGNGGGNVLLGYDVFKQFFPAIEPRLAWRTRASPSLNTIGSLMTRISGDDGSVFPEELILSAWHKSAIFAAINAEFTLDTNYTKWASWNEFYGPHQIYGDNFTTPGFYNLSSVPFTATFGRPITGYGDLSTDLQQPWAAEDIILLQDGYCGSTCSLFSNIMKNDAGVKSVVVGGIPQYGPMQGVCGTRGSNVLKWSDLGTAIDIIKQNISSSQNDYRSVLQDLELTDGDLNGLPTSPSLTPWKNAQGAINALDEINLFNTDVPRQFVYEAADCRLFYTADMIQDITQLWRTAGSFAMGNTSICVPDSTKGPGSGINETITGYSGFSYNETWEKANSTNRSRHDGSADGDLSLGVINRVGLLTLAVVVISILL</sequence>
<comment type="caution">
    <text evidence="5">The sequence shown here is derived from an EMBL/GenBank/DDBJ whole genome shotgun (WGS) entry which is preliminary data.</text>
</comment>
<dbReference type="InterPro" id="IPR052766">
    <property type="entry name" value="S41A_metabolite_peptidase"/>
</dbReference>
<dbReference type="Proteomes" id="UP000616885">
    <property type="component" value="Unassembled WGS sequence"/>
</dbReference>
<keyword evidence="2" id="KW-0732">Signal</keyword>
<dbReference type="EMBL" id="JADCTT010000015">
    <property type="protein sequence ID" value="KAF9744039.1"/>
    <property type="molecule type" value="Genomic_DNA"/>
</dbReference>
<evidence type="ECO:0000256" key="2">
    <source>
        <dbReference type="SAM" id="SignalP"/>
    </source>
</evidence>
<proteinExistence type="predicted"/>
<feature type="chain" id="PRO_5034061766" description="Tail specific protease domain-containing protein" evidence="2">
    <location>
        <begin position="23"/>
        <end position="793"/>
    </location>
</feature>
<dbReference type="SUPFAM" id="SSF52096">
    <property type="entry name" value="ClpP/crotonase"/>
    <property type="match status" value="1"/>
</dbReference>
<dbReference type="Gene3D" id="3.90.226.10">
    <property type="entry name" value="2-enoyl-CoA Hydratase, Chain A, domain 1"/>
    <property type="match status" value="1"/>
</dbReference>
<protein>
    <recommendedName>
        <fullName evidence="7">Tail specific protease domain-containing protein</fullName>
    </recommendedName>
</protein>
<dbReference type="PANTHER" id="PTHR37049">
    <property type="entry name" value="PEPTIDASE S41 FAMILY PROTEIN"/>
    <property type="match status" value="1"/>
</dbReference>
<organism evidence="5 6">
    <name type="scientific">Bionectria ochroleuca</name>
    <name type="common">Gliocladium roseum</name>
    <dbReference type="NCBI Taxonomy" id="29856"/>
    <lineage>
        <taxon>Eukaryota</taxon>
        <taxon>Fungi</taxon>
        <taxon>Dikarya</taxon>
        <taxon>Ascomycota</taxon>
        <taxon>Pezizomycotina</taxon>
        <taxon>Sordariomycetes</taxon>
        <taxon>Hypocreomycetidae</taxon>
        <taxon>Hypocreales</taxon>
        <taxon>Bionectriaceae</taxon>
        <taxon>Clonostachys</taxon>
    </lineage>
</organism>
<dbReference type="GO" id="GO:0008236">
    <property type="term" value="F:serine-type peptidase activity"/>
    <property type="evidence" value="ECO:0007669"/>
    <property type="project" value="InterPro"/>
</dbReference>
<dbReference type="InterPro" id="IPR005151">
    <property type="entry name" value="Tail-specific_protease"/>
</dbReference>
<accession>A0A8H7N2W7</accession>
<dbReference type="InterPro" id="IPR029045">
    <property type="entry name" value="ClpP/crotonase-like_dom_sf"/>
</dbReference>
<dbReference type="Pfam" id="PF03572">
    <property type="entry name" value="Peptidase_S41"/>
    <property type="match status" value="1"/>
</dbReference>
<evidence type="ECO:0000256" key="1">
    <source>
        <dbReference type="SAM" id="MobiDB-lite"/>
    </source>
</evidence>
<dbReference type="InterPro" id="IPR056186">
    <property type="entry name" value="PDZ_CPAF-rel"/>
</dbReference>
<evidence type="ECO:0000313" key="5">
    <source>
        <dbReference type="EMBL" id="KAF9744039.1"/>
    </source>
</evidence>
<feature type="signal peptide" evidence="2">
    <location>
        <begin position="1"/>
        <end position="22"/>
    </location>
</feature>
<dbReference type="Pfam" id="PF23658">
    <property type="entry name" value="PDZ_CPAF_rel"/>
    <property type="match status" value="1"/>
</dbReference>